<name>A0A512NKC3_9HYPH</name>
<keyword evidence="7" id="KW-1185">Reference proteome</keyword>
<comment type="similarity">
    <text evidence="3">Belongs to the D-isomer specific 2-hydroxyacid dehydrogenase family.</text>
</comment>
<dbReference type="Proteomes" id="UP000321058">
    <property type="component" value="Unassembled WGS sequence"/>
</dbReference>
<dbReference type="InterPro" id="IPR050223">
    <property type="entry name" value="D-isomer_2-hydroxyacid_DH"/>
</dbReference>
<dbReference type="InterPro" id="IPR006139">
    <property type="entry name" value="D-isomer_2_OHA_DH_cat_dom"/>
</dbReference>
<dbReference type="Pfam" id="PF02826">
    <property type="entry name" value="2-Hacid_dh_C"/>
    <property type="match status" value="1"/>
</dbReference>
<evidence type="ECO:0000313" key="7">
    <source>
        <dbReference type="Proteomes" id="UP000321058"/>
    </source>
</evidence>
<dbReference type="GO" id="GO:0051287">
    <property type="term" value="F:NAD binding"/>
    <property type="evidence" value="ECO:0007669"/>
    <property type="project" value="InterPro"/>
</dbReference>
<dbReference type="Gene3D" id="3.40.50.720">
    <property type="entry name" value="NAD(P)-binding Rossmann-like Domain"/>
    <property type="match status" value="2"/>
</dbReference>
<keyword evidence="2" id="KW-0520">NAD</keyword>
<reference evidence="6 7" key="1">
    <citation type="submission" date="2019-07" db="EMBL/GenBank/DDBJ databases">
        <title>Whole genome shotgun sequence of Reyranella soli NBRC 108950.</title>
        <authorList>
            <person name="Hosoyama A."/>
            <person name="Uohara A."/>
            <person name="Ohji S."/>
            <person name="Ichikawa N."/>
        </authorList>
    </citation>
    <scope>NUCLEOTIDE SEQUENCE [LARGE SCALE GENOMIC DNA]</scope>
    <source>
        <strain evidence="6 7">NBRC 108950</strain>
    </source>
</reference>
<dbReference type="SUPFAM" id="SSF51735">
    <property type="entry name" value="NAD(P)-binding Rossmann-fold domains"/>
    <property type="match status" value="1"/>
</dbReference>
<evidence type="ECO:0000259" key="4">
    <source>
        <dbReference type="Pfam" id="PF00389"/>
    </source>
</evidence>
<accession>A0A512NKC3</accession>
<dbReference type="GO" id="GO:0030267">
    <property type="term" value="F:glyoxylate reductase (NADPH) activity"/>
    <property type="evidence" value="ECO:0007669"/>
    <property type="project" value="TreeGrafter"/>
</dbReference>
<dbReference type="SUPFAM" id="SSF52283">
    <property type="entry name" value="Formate/glycerate dehydrogenase catalytic domain-like"/>
    <property type="match status" value="1"/>
</dbReference>
<evidence type="ECO:0000259" key="5">
    <source>
        <dbReference type="Pfam" id="PF02826"/>
    </source>
</evidence>
<dbReference type="RefSeq" id="WP_147154769.1">
    <property type="nucleotide sequence ID" value="NZ_BKAJ01000129.1"/>
</dbReference>
<dbReference type="InterPro" id="IPR036291">
    <property type="entry name" value="NAD(P)-bd_dom_sf"/>
</dbReference>
<dbReference type="CDD" id="cd12165">
    <property type="entry name" value="2-Hacid_dh_6"/>
    <property type="match status" value="1"/>
</dbReference>
<sequence length="325" mass="34647">MLRVVFAGPFAAAFAPLVRGHLASCDIVVEPDESAVAGRLGDADVPVTLAFTAGMAADVGPRLKLVQLPAAGLDRVDLTALPAGVMLAIAYGHDASIAEYAMGAMLALTRNFLPLDSELRRGLWPGPWMPGRPRRLSPELAGKTLAILGYGHIGQALARRARAFDMRVCAIRRSLSRGTEEGVELLGGLERLDDLLERADYLAIALSLNGATRGLIGARELGLMQPEAYLVNIARAEIVNGPALYRALAEQRLAGAALDVWYRYPQDDTPCLPAEQPFHELPNVLMTPHVSGGTDGAVRERVALVADNIARLGRGEKPLNLVNGS</sequence>
<evidence type="ECO:0000256" key="2">
    <source>
        <dbReference type="ARBA" id="ARBA00023027"/>
    </source>
</evidence>
<protein>
    <submittedName>
        <fullName evidence="6">Phosphoglycerate dehydrogenase</fullName>
    </submittedName>
</protein>
<dbReference type="GO" id="GO:0005829">
    <property type="term" value="C:cytosol"/>
    <property type="evidence" value="ECO:0007669"/>
    <property type="project" value="TreeGrafter"/>
</dbReference>
<feature type="domain" description="D-isomer specific 2-hydroxyacid dehydrogenase NAD-binding" evidence="5">
    <location>
        <begin position="102"/>
        <end position="291"/>
    </location>
</feature>
<evidence type="ECO:0000313" key="6">
    <source>
        <dbReference type="EMBL" id="GEP59386.1"/>
    </source>
</evidence>
<dbReference type="EMBL" id="BKAJ01000129">
    <property type="protein sequence ID" value="GEP59386.1"/>
    <property type="molecule type" value="Genomic_DNA"/>
</dbReference>
<dbReference type="Pfam" id="PF00389">
    <property type="entry name" value="2-Hacid_dh"/>
    <property type="match status" value="1"/>
</dbReference>
<dbReference type="AlphaFoldDB" id="A0A512NKC3"/>
<gene>
    <name evidence="6" type="primary">serA_2</name>
    <name evidence="6" type="ORF">RSO01_65520</name>
</gene>
<proteinExistence type="inferred from homology"/>
<feature type="domain" description="D-isomer specific 2-hydroxyacid dehydrogenase catalytic" evidence="4">
    <location>
        <begin position="30"/>
        <end position="323"/>
    </location>
</feature>
<evidence type="ECO:0000256" key="1">
    <source>
        <dbReference type="ARBA" id="ARBA00023002"/>
    </source>
</evidence>
<dbReference type="PANTHER" id="PTHR10996:SF178">
    <property type="entry name" value="2-HYDROXYACID DEHYDROGENASE YGL185C-RELATED"/>
    <property type="match status" value="1"/>
</dbReference>
<keyword evidence="1 3" id="KW-0560">Oxidoreductase</keyword>
<evidence type="ECO:0000256" key="3">
    <source>
        <dbReference type="RuleBase" id="RU003719"/>
    </source>
</evidence>
<organism evidence="6 7">
    <name type="scientific">Reyranella soli</name>
    <dbReference type="NCBI Taxonomy" id="1230389"/>
    <lineage>
        <taxon>Bacteria</taxon>
        <taxon>Pseudomonadati</taxon>
        <taxon>Pseudomonadota</taxon>
        <taxon>Alphaproteobacteria</taxon>
        <taxon>Hyphomicrobiales</taxon>
        <taxon>Reyranellaceae</taxon>
        <taxon>Reyranella</taxon>
    </lineage>
</organism>
<dbReference type="PANTHER" id="PTHR10996">
    <property type="entry name" value="2-HYDROXYACID DEHYDROGENASE-RELATED"/>
    <property type="match status" value="1"/>
</dbReference>
<dbReference type="GO" id="GO:0016618">
    <property type="term" value="F:hydroxypyruvate reductase [NAD(P)H] activity"/>
    <property type="evidence" value="ECO:0007669"/>
    <property type="project" value="TreeGrafter"/>
</dbReference>
<dbReference type="InterPro" id="IPR006140">
    <property type="entry name" value="D-isomer_DH_NAD-bd"/>
</dbReference>
<dbReference type="OrthoDB" id="9793626at2"/>
<comment type="caution">
    <text evidence="6">The sequence shown here is derived from an EMBL/GenBank/DDBJ whole genome shotgun (WGS) entry which is preliminary data.</text>
</comment>